<sequence length="114" mass="13251">MALVTNTMTTDDIWTLTRKTELEVLRSAGVGDVEELDKALVRLDLIGDIERNLNENKGFSYIKEYKEDFFKMVDDYSRDRIGLNTEFREGVLEEKYMYIESDRGKVKISVGELN</sequence>
<evidence type="ECO:0000313" key="2">
    <source>
        <dbReference type="Proteomes" id="UP001236652"/>
    </source>
</evidence>
<geneLocation type="plasmid" evidence="1 2">
    <name>unnamed</name>
</geneLocation>
<accession>A0ABY8V903</accession>
<evidence type="ECO:0000313" key="1">
    <source>
        <dbReference type="EMBL" id="WIG00287.1"/>
    </source>
</evidence>
<reference evidence="1 2" key="1">
    <citation type="submission" date="2023-05" db="EMBL/GenBank/DDBJ databases">
        <title>Comparative genomics reveals the evidence of polycyclic aromatic hydrocarbons degradation in moderately halophilic genus Pontibacillus.</title>
        <authorList>
            <person name="Yang H."/>
            <person name="Qian Z."/>
        </authorList>
    </citation>
    <scope>NUCLEOTIDE SEQUENCE [LARGE SCALE GENOMIC DNA]</scope>
    <source>
        <strain evidence="2">HN14</strain>
        <plasmid evidence="1 2">unnamed</plasmid>
    </source>
</reference>
<keyword evidence="1" id="KW-0614">Plasmid</keyword>
<protein>
    <submittedName>
        <fullName evidence="1">Uncharacterized protein</fullName>
    </submittedName>
</protein>
<dbReference type="Proteomes" id="UP001236652">
    <property type="component" value="Plasmid unnamed"/>
</dbReference>
<dbReference type="EMBL" id="CP126447">
    <property type="protein sequence ID" value="WIG00287.1"/>
    <property type="molecule type" value="Genomic_DNA"/>
</dbReference>
<keyword evidence="2" id="KW-1185">Reference proteome</keyword>
<organism evidence="1 2">
    <name type="scientific">Pontibacillus chungwhensis</name>
    <dbReference type="NCBI Taxonomy" id="265426"/>
    <lineage>
        <taxon>Bacteria</taxon>
        <taxon>Bacillati</taxon>
        <taxon>Bacillota</taxon>
        <taxon>Bacilli</taxon>
        <taxon>Bacillales</taxon>
        <taxon>Bacillaceae</taxon>
        <taxon>Pontibacillus</taxon>
    </lineage>
</organism>
<gene>
    <name evidence="1" type="ORF">QNI29_21005</name>
</gene>
<proteinExistence type="predicted"/>
<name>A0ABY8V903_9BACI</name>
<dbReference type="RefSeq" id="WP_231419932.1">
    <property type="nucleotide sequence ID" value="NZ_CP126447.1"/>
</dbReference>